<organism evidence="3 4">
    <name type="scientific">Metabacillus litoralis</name>
    <dbReference type="NCBI Taxonomy" id="152268"/>
    <lineage>
        <taxon>Bacteria</taxon>
        <taxon>Bacillati</taxon>
        <taxon>Bacillota</taxon>
        <taxon>Bacilli</taxon>
        <taxon>Bacillales</taxon>
        <taxon>Bacillaceae</taxon>
        <taxon>Metabacillus</taxon>
    </lineage>
</organism>
<dbReference type="RefSeq" id="WP_066329132.1">
    <property type="nucleotide sequence ID" value="NZ_LWSG01000006.1"/>
</dbReference>
<dbReference type="AlphaFoldDB" id="A0A179T656"/>
<dbReference type="Pfam" id="PF11495">
    <property type="entry name" value="Regulator_TrmB"/>
    <property type="match status" value="1"/>
</dbReference>
<protein>
    <submittedName>
        <fullName evidence="3">TrmB family transcriptional regulator</fullName>
    </submittedName>
</protein>
<dbReference type="InterPro" id="IPR051797">
    <property type="entry name" value="TrmB-like"/>
</dbReference>
<dbReference type="EMBL" id="LWSG01000006">
    <property type="protein sequence ID" value="OAS87962.1"/>
    <property type="molecule type" value="Genomic_DNA"/>
</dbReference>
<keyword evidence="4" id="KW-1185">Reference proteome</keyword>
<dbReference type="CDD" id="cd09124">
    <property type="entry name" value="PLDc_like_TrmB_middle"/>
    <property type="match status" value="1"/>
</dbReference>
<evidence type="ECO:0000259" key="1">
    <source>
        <dbReference type="Pfam" id="PF01978"/>
    </source>
</evidence>
<gene>
    <name evidence="3" type="ORF">A6K24_18095</name>
</gene>
<comment type="caution">
    <text evidence="3">The sequence shown here is derived from an EMBL/GenBank/DDBJ whole genome shotgun (WGS) entry which is preliminary data.</text>
</comment>
<dbReference type="PANTHER" id="PTHR34293">
    <property type="entry name" value="HTH-TYPE TRANSCRIPTIONAL REGULATOR TRMBL2"/>
    <property type="match status" value="1"/>
</dbReference>
<dbReference type="Pfam" id="PF01978">
    <property type="entry name" value="TrmB"/>
    <property type="match status" value="1"/>
</dbReference>
<dbReference type="Proteomes" id="UP000078534">
    <property type="component" value="Unassembled WGS sequence"/>
</dbReference>
<dbReference type="SUPFAM" id="SSF46785">
    <property type="entry name" value="Winged helix' DNA-binding domain"/>
    <property type="match status" value="1"/>
</dbReference>
<evidence type="ECO:0000259" key="2">
    <source>
        <dbReference type="Pfam" id="PF11495"/>
    </source>
</evidence>
<evidence type="ECO:0000313" key="3">
    <source>
        <dbReference type="EMBL" id="OAS87962.1"/>
    </source>
</evidence>
<dbReference type="STRING" id="152268.A6K24_18095"/>
<dbReference type="InterPro" id="IPR036390">
    <property type="entry name" value="WH_DNA-bd_sf"/>
</dbReference>
<dbReference type="InterPro" id="IPR002831">
    <property type="entry name" value="Tscrpt_reg_TrmB_N"/>
</dbReference>
<feature type="domain" description="Transcription regulator TrmB C-terminal" evidence="2">
    <location>
        <begin position="103"/>
        <end position="223"/>
    </location>
</feature>
<dbReference type="OrthoDB" id="1493540at2"/>
<feature type="domain" description="Transcription regulator TrmB N-terminal" evidence="1">
    <location>
        <begin position="2"/>
        <end position="65"/>
    </location>
</feature>
<sequence>MLQKFGFSQYESSVYEVLVSSEEPMDATNIVKYSGVPKSKVYEVISRMIEKGMILDSVSENKKLYIGLPLSLAIEKLNNEFQSNIKQLQNNNTKKKSYYDEHVWSLKVDSSIRVQSKQLVQDAKKSIRISSWNDDLKEYLPLLNEKEKQGVDVEVLVVGELETNLSNTHTLIPATEHQSLELFRLIIVDEKEVIFAGMEENSWQALKTMSKPFIKIFTEFFYHDLALAKINEKHYDLLMNDSEIKSILMKLRY</sequence>
<dbReference type="InterPro" id="IPR021586">
    <property type="entry name" value="Tscrpt_reg_TrmB_C"/>
</dbReference>
<evidence type="ECO:0000313" key="4">
    <source>
        <dbReference type="Proteomes" id="UP000078534"/>
    </source>
</evidence>
<dbReference type="PANTHER" id="PTHR34293:SF1">
    <property type="entry name" value="HTH-TYPE TRANSCRIPTIONAL REGULATOR TRMBL2"/>
    <property type="match status" value="1"/>
</dbReference>
<accession>A0A179T656</accession>
<name>A0A179T656_9BACI</name>
<proteinExistence type="predicted"/>
<dbReference type="InterPro" id="IPR036388">
    <property type="entry name" value="WH-like_DNA-bd_sf"/>
</dbReference>
<dbReference type="Gene3D" id="1.10.10.10">
    <property type="entry name" value="Winged helix-like DNA-binding domain superfamily/Winged helix DNA-binding domain"/>
    <property type="match status" value="1"/>
</dbReference>
<reference evidence="4" key="1">
    <citation type="submission" date="2016-04" db="EMBL/GenBank/DDBJ databases">
        <authorList>
            <person name="Lyu Z."/>
            <person name="Lyu W."/>
        </authorList>
    </citation>
    <scope>NUCLEOTIDE SEQUENCE [LARGE SCALE GENOMIC DNA]</scope>
    <source>
        <strain evidence="4">C44</strain>
    </source>
</reference>